<evidence type="ECO:0000256" key="1">
    <source>
        <dbReference type="SAM" id="SignalP"/>
    </source>
</evidence>
<organism evidence="2 3">
    <name type="scientific">Terrimonas rubra</name>
    <dbReference type="NCBI Taxonomy" id="1035890"/>
    <lineage>
        <taxon>Bacteria</taxon>
        <taxon>Pseudomonadati</taxon>
        <taxon>Bacteroidota</taxon>
        <taxon>Chitinophagia</taxon>
        <taxon>Chitinophagales</taxon>
        <taxon>Chitinophagaceae</taxon>
        <taxon>Terrimonas</taxon>
    </lineage>
</organism>
<proteinExistence type="predicted"/>
<evidence type="ECO:0008006" key="4">
    <source>
        <dbReference type="Google" id="ProtNLM"/>
    </source>
</evidence>
<comment type="caution">
    <text evidence="2">The sequence shown here is derived from an EMBL/GenBank/DDBJ whole genome shotgun (WGS) entry which is preliminary data.</text>
</comment>
<accession>A0ABW6A674</accession>
<evidence type="ECO:0000313" key="2">
    <source>
        <dbReference type="EMBL" id="MFD2920880.1"/>
    </source>
</evidence>
<protein>
    <recommendedName>
        <fullName evidence="4">Lipoprotein</fullName>
    </recommendedName>
</protein>
<feature type="chain" id="PRO_5045222764" description="Lipoprotein" evidence="1">
    <location>
        <begin position="20"/>
        <end position="89"/>
    </location>
</feature>
<dbReference type="EMBL" id="JBHUOZ010000003">
    <property type="protein sequence ID" value="MFD2920880.1"/>
    <property type="molecule type" value="Genomic_DNA"/>
</dbReference>
<dbReference type="RefSeq" id="WP_386100094.1">
    <property type="nucleotide sequence ID" value="NZ_JBHUOZ010000003.1"/>
</dbReference>
<evidence type="ECO:0000313" key="3">
    <source>
        <dbReference type="Proteomes" id="UP001597511"/>
    </source>
</evidence>
<gene>
    <name evidence="2" type="ORF">ACFS6H_14245</name>
</gene>
<feature type="signal peptide" evidence="1">
    <location>
        <begin position="1"/>
        <end position="19"/>
    </location>
</feature>
<dbReference type="Proteomes" id="UP001597511">
    <property type="component" value="Unassembled WGS sequence"/>
</dbReference>
<reference evidence="3" key="1">
    <citation type="journal article" date="2019" name="Int. J. Syst. Evol. Microbiol.">
        <title>The Global Catalogue of Microorganisms (GCM) 10K type strain sequencing project: providing services to taxonomists for standard genome sequencing and annotation.</title>
        <authorList>
            <consortium name="The Broad Institute Genomics Platform"/>
            <consortium name="The Broad Institute Genome Sequencing Center for Infectious Disease"/>
            <person name="Wu L."/>
            <person name="Ma J."/>
        </authorList>
    </citation>
    <scope>NUCLEOTIDE SEQUENCE [LARGE SCALE GENOMIC DNA]</scope>
    <source>
        <strain evidence="3">KCTC 23299</strain>
    </source>
</reference>
<name>A0ABW6A674_9BACT</name>
<dbReference type="PROSITE" id="PS51257">
    <property type="entry name" value="PROKAR_LIPOPROTEIN"/>
    <property type="match status" value="1"/>
</dbReference>
<keyword evidence="1" id="KW-0732">Signal</keyword>
<sequence length="89" mass="10093">MKKIAAVLALAVIMLTAFAACKKSKKDLENYTCEQLEDAMIAAQEKYIDNPNVSNCRAYKNALRDLKTKKCYDYYDESTIDIMILSLPC</sequence>
<keyword evidence="3" id="KW-1185">Reference proteome</keyword>